<sequence length="254" mass="29764">MPIRVFNENRLTCQPFFLKLINYLHVHEDVTLRQIHKVFEQEKNLDRQLDSFIAAGFVWREDKRYGNNFKVFTDADVDLASKTSPVAINVYEEPFFVAAGSQVEQRLEQSIVQQKLQNKTNSITLHFSSRYDLTTDSLFNYFYKVAHHLPFTILEQEVYQLMGDVDPEYALKYMTSFLLKFTRKEMVKARPDIFIRALEKYGYISAVGEREFTSNLAFDDTLQLEEIYFDSPQEFISAQIQQTKVLKNFISIGG</sequence>
<proteinExistence type="predicted"/>
<dbReference type="RefSeq" id="WP_074750498.1">
    <property type="nucleotide sequence ID" value="NZ_CAXVJC010000004.1"/>
</dbReference>
<name>A0A1I4FN29_9LACT</name>
<accession>A0A1I4FN29</accession>
<dbReference type="AlphaFoldDB" id="A0A1I4FN29"/>
<dbReference type="InterPro" id="IPR014924">
    <property type="entry name" value="DUF1803"/>
</dbReference>
<dbReference type="EMBL" id="FOTJ01000002">
    <property type="protein sequence ID" value="SFL19255.1"/>
    <property type="molecule type" value="Genomic_DNA"/>
</dbReference>
<evidence type="ECO:0000313" key="2">
    <source>
        <dbReference type="Proteomes" id="UP000181969"/>
    </source>
</evidence>
<dbReference type="Pfam" id="PF08820">
    <property type="entry name" value="DUF1803"/>
    <property type="match status" value="1"/>
</dbReference>
<organism evidence="1 2">
    <name type="scientific">Lactococcus garvieae</name>
    <dbReference type="NCBI Taxonomy" id="1363"/>
    <lineage>
        <taxon>Bacteria</taxon>
        <taxon>Bacillati</taxon>
        <taxon>Bacillota</taxon>
        <taxon>Bacilli</taxon>
        <taxon>Lactobacillales</taxon>
        <taxon>Streptococcaceae</taxon>
        <taxon>Lactococcus</taxon>
    </lineage>
</organism>
<evidence type="ECO:0008006" key="3">
    <source>
        <dbReference type="Google" id="ProtNLM"/>
    </source>
</evidence>
<dbReference type="Proteomes" id="UP000181969">
    <property type="component" value="Unassembled WGS sequence"/>
</dbReference>
<protein>
    <recommendedName>
        <fullName evidence="3">DUF1803 domain-containing protein</fullName>
    </recommendedName>
</protein>
<dbReference type="OrthoDB" id="2234771at2"/>
<evidence type="ECO:0000313" key="1">
    <source>
        <dbReference type="EMBL" id="SFL19255.1"/>
    </source>
</evidence>
<reference evidence="1 2" key="1">
    <citation type="submission" date="2016-10" db="EMBL/GenBank/DDBJ databases">
        <authorList>
            <person name="de Groot N.N."/>
        </authorList>
    </citation>
    <scope>NUCLEOTIDE SEQUENCE [LARGE SCALE GENOMIC DNA]</scope>
    <source>
        <strain evidence="1 2">M79</strain>
    </source>
</reference>
<gene>
    <name evidence="1" type="ORF">SAMN05216438_10291</name>
</gene>